<reference evidence="2" key="1">
    <citation type="submission" date="2021-06" db="EMBL/GenBank/DDBJ databases">
        <title>Parelaphostrongylus tenuis whole genome reference sequence.</title>
        <authorList>
            <person name="Garwood T.J."/>
            <person name="Larsen P.A."/>
            <person name="Fountain-Jones N.M."/>
            <person name="Garbe J.R."/>
            <person name="Macchietto M.G."/>
            <person name="Kania S.A."/>
            <person name="Gerhold R.W."/>
            <person name="Richards J.E."/>
            <person name="Wolf T.M."/>
        </authorList>
    </citation>
    <scope>NUCLEOTIDE SEQUENCE</scope>
    <source>
        <strain evidence="2">MNPRO001-30</strain>
        <tissue evidence="2">Meninges</tissue>
    </source>
</reference>
<evidence type="ECO:0000313" key="3">
    <source>
        <dbReference type="Proteomes" id="UP001196413"/>
    </source>
</evidence>
<sequence>MGTSQVKTIGTGSPSYQSVGLTVGLSLGLLVVFADDTGRRVGEGNAGEGRDHDWWRSLHDARSAEGRTVVLRDSWRMDAAKFLSLHRHWTIFE</sequence>
<name>A0AAD5QEK6_PARTN</name>
<organism evidence="2 3">
    <name type="scientific">Parelaphostrongylus tenuis</name>
    <name type="common">Meningeal worm</name>
    <dbReference type="NCBI Taxonomy" id="148309"/>
    <lineage>
        <taxon>Eukaryota</taxon>
        <taxon>Metazoa</taxon>
        <taxon>Ecdysozoa</taxon>
        <taxon>Nematoda</taxon>
        <taxon>Chromadorea</taxon>
        <taxon>Rhabditida</taxon>
        <taxon>Rhabditina</taxon>
        <taxon>Rhabditomorpha</taxon>
        <taxon>Strongyloidea</taxon>
        <taxon>Metastrongylidae</taxon>
        <taxon>Parelaphostrongylus</taxon>
    </lineage>
</organism>
<gene>
    <name evidence="2" type="ORF">KIN20_003661</name>
</gene>
<keyword evidence="1" id="KW-0472">Membrane</keyword>
<evidence type="ECO:0000313" key="2">
    <source>
        <dbReference type="EMBL" id="KAJ1348372.1"/>
    </source>
</evidence>
<feature type="transmembrane region" description="Helical" evidence="1">
    <location>
        <begin position="15"/>
        <end position="34"/>
    </location>
</feature>
<keyword evidence="1" id="KW-1133">Transmembrane helix</keyword>
<dbReference type="Proteomes" id="UP001196413">
    <property type="component" value="Unassembled WGS sequence"/>
</dbReference>
<evidence type="ECO:0000256" key="1">
    <source>
        <dbReference type="SAM" id="Phobius"/>
    </source>
</evidence>
<proteinExistence type="predicted"/>
<comment type="caution">
    <text evidence="2">The sequence shown here is derived from an EMBL/GenBank/DDBJ whole genome shotgun (WGS) entry which is preliminary data.</text>
</comment>
<dbReference type="EMBL" id="JAHQIW010000487">
    <property type="protein sequence ID" value="KAJ1348372.1"/>
    <property type="molecule type" value="Genomic_DNA"/>
</dbReference>
<keyword evidence="1" id="KW-0812">Transmembrane</keyword>
<protein>
    <submittedName>
        <fullName evidence="2">Uncharacterized protein</fullName>
    </submittedName>
</protein>
<accession>A0AAD5QEK6</accession>
<keyword evidence="3" id="KW-1185">Reference proteome</keyword>
<dbReference type="AlphaFoldDB" id="A0AAD5QEK6"/>